<protein>
    <submittedName>
        <fullName evidence="1">Uncharacterized protein</fullName>
    </submittedName>
</protein>
<evidence type="ECO:0000313" key="1">
    <source>
        <dbReference type="EMBL" id="RVW07571.1"/>
    </source>
</evidence>
<dbReference type="OrthoDB" id="4482779at2"/>
<keyword evidence="2" id="KW-1185">Reference proteome</keyword>
<dbReference type="Proteomes" id="UP000286208">
    <property type="component" value="Unassembled WGS sequence"/>
</dbReference>
<name>A0A3S3AGG1_9NOCA</name>
<gene>
    <name evidence="1" type="ORF">EGT67_21660</name>
</gene>
<dbReference type="RefSeq" id="WP_127918164.1">
    <property type="nucleotide sequence ID" value="NZ_RKLP01000012.1"/>
</dbReference>
<evidence type="ECO:0000313" key="2">
    <source>
        <dbReference type="Proteomes" id="UP000286208"/>
    </source>
</evidence>
<reference evidence="1 2" key="1">
    <citation type="submission" date="2018-11" db="EMBL/GenBank/DDBJ databases">
        <title>Rhodococcus spongicola sp. nov. and Rhodococcus xishaensis sp. nov. from marine sponges.</title>
        <authorList>
            <person name="Li L."/>
            <person name="Lin H.W."/>
        </authorList>
    </citation>
    <scope>NUCLEOTIDE SEQUENCE [LARGE SCALE GENOMIC DNA]</scope>
    <source>
        <strain evidence="1 2">CCTCC AB2014297</strain>
    </source>
</reference>
<comment type="caution">
    <text evidence="1">The sequence shown here is derived from an EMBL/GenBank/DDBJ whole genome shotgun (WGS) entry which is preliminary data.</text>
</comment>
<sequence>MIENTNSEELKRIPASASARYEWDSSTDTLWIVDSGQLYKATGGSWTKTAVDPSSSDVPADIAALVE</sequence>
<accession>A0A3S3AGG1</accession>
<organism evidence="1 2">
    <name type="scientific">Prescottella agglutinans</name>
    <dbReference type="NCBI Taxonomy" id="1644129"/>
    <lineage>
        <taxon>Bacteria</taxon>
        <taxon>Bacillati</taxon>
        <taxon>Actinomycetota</taxon>
        <taxon>Actinomycetes</taxon>
        <taxon>Mycobacteriales</taxon>
        <taxon>Nocardiaceae</taxon>
        <taxon>Prescottella</taxon>
    </lineage>
</organism>
<proteinExistence type="predicted"/>
<dbReference type="AlphaFoldDB" id="A0A3S3AGG1"/>
<dbReference type="EMBL" id="RKLP01000012">
    <property type="protein sequence ID" value="RVW07571.1"/>
    <property type="molecule type" value="Genomic_DNA"/>
</dbReference>